<sequence length="20" mass="2344">MKIGFTVEKMKKTGTEKEEE</sequence>
<gene>
    <name evidence="2" type="ORF">L195_g003667</name>
</gene>
<evidence type="ECO:0000313" key="3">
    <source>
        <dbReference type="Proteomes" id="UP000236291"/>
    </source>
</evidence>
<protein>
    <submittedName>
        <fullName evidence="2">Uncharacterized protein</fullName>
    </submittedName>
</protein>
<feature type="region of interest" description="Disordered" evidence="1">
    <location>
        <begin position="1"/>
        <end position="20"/>
    </location>
</feature>
<name>A0A2K3NVV5_TRIPR</name>
<dbReference type="Proteomes" id="UP000236291">
    <property type="component" value="Unassembled WGS sequence"/>
</dbReference>
<comment type="caution">
    <text evidence="2">The sequence shown here is derived from an EMBL/GenBank/DDBJ whole genome shotgun (WGS) entry which is preliminary data.</text>
</comment>
<feature type="non-terminal residue" evidence="2">
    <location>
        <position position="20"/>
    </location>
</feature>
<evidence type="ECO:0000313" key="2">
    <source>
        <dbReference type="EMBL" id="PNY07180.1"/>
    </source>
</evidence>
<reference evidence="2 3" key="2">
    <citation type="journal article" date="2017" name="Front. Plant Sci.">
        <title>Gene Classification and Mining of Molecular Markers Useful in Red Clover (Trifolium pratense) Breeding.</title>
        <authorList>
            <person name="Istvanek J."/>
            <person name="Dluhosova J."/>
            <person name="Dluhos P."/>
            <person name="Patkova L."/>
            <person name="Nedelnik J."/>
            <person name="Repkova J."/>
        </authorList>
    </citation>
    <scope>NUCLEOTIDE SEQUENCE [LARGE SCALE GENOMIC DNA]</scope>
    <source>
        <strain evidence="3">cv. Tatra</strain>
        <tissue evidence="2">Young leaves</tissue>
    </source>
</reference>
<proteinExistence type="predicted"/>
<accession>A0A2K3NVV5</accession>
<dbReference type="AlphaFoldDB" id="A0A2K3NVV5"/>
<evidence type="ECO:0000256" key="1">
    <source>
        <dbReference type="SAM" id="MobiDB-lite"/>
    </source>
</evidence>
<feature type="compositionally biased region" description="Basic and acidic residues" evidence="1">
    <location>
        <begin position="8"/>
        <end position="20"/>
    </location>
</feature>
<dbReference type="EMBL" id="ASHM01001732">
    <property type="protein sequence ID" value="PNY07180.1"/>
    <property type="molecule type" value="Genomic_DNA"/>
</dbReference>
<organism evidence="2 3">
    <name type="scientific">Trifolium pratense</name>
    <name type="common">Red clover</name>
    <dbReference type="NCBI Taxonomy" id="57577"/>
    <lineage>
        <taxon>Eukaryota</taxon>
        <taxon>Viridiplantae</taxon>
        <taxon>Streptophyta</taxon>
        <taxon>Embryophyta</taxon>
        <taxon>Tracheophyta</taxon>
        <taxon>Spermatophyta</taxon>
        <taxon>Magnoliopsida</taxon>
        <taxon>eudicotyledons</taxon>
        <taxon>Gunneridae</taxon>
        <taxon>Pentapetalae</taxon>
        <taxon>rosids</taxon>
        <taxon>fabids</taxon>
        <taxon>Fabales</taxon>
        <taxon>Fabaceae</taxon>
        <taxon>Papilionoideae</taxon>
        <taxon>50 kb inversion clade</taxon>
        <taxon>NPAAA clade</taxon>
        <taxon>Hologalegina</taxon>
        <taxon>IRL clade</taxon>
        <taxon>Trifolieae</taxon>
        <taxon>Trifolium</taxon>
    </lineage>
</organism>
<reference evidence="2 3" key="1">
    <citation type="journal article" date="2014" name="Am. J. Bot.">
        <title>Genome assembly and annotation for red clover (Trifolium pratense; Fabaceae).</title>
        <authorList>
            <person name="Istvanek J."/>
            <person name="Jaros M."/>
            <person name="Krenek A."/>
            <person name="Repkova J."/>
        </authorList>
    </citation>
    <scope>NUCLEOTIDE SEQUENCE [LARGE SCALE GENOMIC DNA]</scope>
    <source>
        <strain evidence="3">cv. Tatra</strain>
        <tissue evidence="2">Young leaves</tissue>
    </source>
</reference>